<dbReference type="GO" id="GO:0051539">
    <property type="term" value="F:4 iron, 4 sulfur cluster binding"/>
    <property type="evidence" value="ECO:0007669"/>
    <property type="project" value="UniProtKB-KW"/>
</dbReference>
<feature type="binding site" evidence="16 17">
    <location>
        <position position="76"/>
    </location>
    <ligand>
        <name>[4Fe-4S] cluster</name>
        <dbReference type="ChEBI" id="CHEBI:49883"/>
        <note>4Fe-4S-S-AdoMet</note>
    </ligand>
</feature>
<evidence type="ECO:0000313" key="20">
    <source>
        <dbReference type="Proteomes" id="UP000190285"/>
    </source>
</evidence>
<dbReference type="InterPro" id="IPR058240">
    <property type="entry name" value="rSAM_sf"/>
</dbReference>
<evidence type="ECO:0000256" key="15">
    <source>
        <dbReference type="ARBA" id="ARBA00070199"/>
    </source>
</evidence>
<evidence type="ECO:0000256" key="5">
    <source>
        <dbReference type="ARBA" id="ARBA00022485"/>
    </source>
</evidence>
<keyword evidence="20" id="KW-1185">Reference proteome</keyword>
<dbReference type="SFLD" id="SFLDG01060">
    <property type="entry name" value="BATS_domain_containing"/>
    <property type="match status" value="1"/>
</dbReference>
<evidence type="ECO:0000256" key="14">
    <source>
        <dbReference type="ARBA" id="ARBA00057568"/>
    </source>
</evidence>
<dbReference type="Proteomes" id="UP000190285">
    <property type="component" value="Unassembled WGS sequence"/>
</dbReference>
<keyword evidence="5 16" id="KW-0004">4Fe-4S</keyword>
<dbReference type="SMART" id="SM00876">
    <property type="entry name" value="BATS"/>
    <property type="match status" value="1"/>
</dbReference>
<dbReference type="HAMAP" id="MF_01694">
    <property type="entry name" value="BioB"/>
    <property type="match status" value="1"/>
</dbReference>
<comment type="cofactor">
    <cofactor evidence="16 17">
        <name>[4Fe-4S] cluster</name>
        <dbReference type="ChEBI" id="CHEBI:49883"/>
    </cofactor>
    <text evidence="16 17">Binds 1 [4Fe-4S] cluster. The cluster is coordinated with 3 cysteines and an exchangeable S-adenosyl-L-methionine.</text>
</comment>
<name>A0A1T5MC58_9FIRM</name>
<evidence type="ECO:0000256" key="4">
    <source>
        <dbReference type="ARBA" id="ARBA00012236"/>
    </source>
</evidence>
<dbReference type="CDD" id="cd01335">
    <property type="entry name" value="Radical_SAM"/>
    <property type="match status" value="1"/>
</dbReference>
<dbReference type="NCBIfam" id="TIGR00433">
    <property type="entry name" value="bioB"/>
    <property type="match status" value="1"/>
</dbReference>
<evidence type="ECO:0000256" key="11">
    <source>
        <dbReference type="ARBA" id="ARBA00023004"/>
    </source>
</evidence>
<dbReference type="Pfam" id="PF06968">
    <property type="entry name" value="BATS"/>
    <property type="match status" value="1"/>
</dbReference>
<dbReference type="FunFam" id="3.20.20.70:FF:000026">
    <property type="entry name" value="Biotin synthase"/>
    <property type="match status" value="1"/>
</dbReference>
<evidence type="ECO:0000256" key="1">
    <source>
        <dbReference type="ARBA" id="ARBA00004942"/>
    </source>
</evidence>
<dbReference type="GO" id="GO:0005506">
    <property type="term" value="F:iron ion binding"/>
    <property type="evidence" value="ECO:0007669"/>
    <property type="project" value="UniProtKB-UniRule"/>
</dbReference>
<dbReference type="InterPro" id="IPR010722">
    <property type="entry name" value="BATS_dom"/>
</dbReference>
<feature type="binding site" evidence="16 17">
    <location>
        <position position="205"/>
    </location>
    <ligand>
        <name>[2Fe-2S] cluster</name>
        <dbReference type="ChEBI" id="CHEBI:190135"/>
    </ligand>
</feature>
<dbReference type="Pfam" id="PF04055">
    <property type="entry name" value="Radical_SAM"/>
    <property type="match status" value="1"/>
</dbReference>
<feature type="binding site" evidence="16 17">
    <location>
        <position position="73"/>
    </location>
    <ligand>
        <name>[4Fe-4S] cluster</name>
        <dbReference type="ChEBI" id="CHEBI:49883"/>
        <note>4Fe-4S-S-AdoMet</note>
    </ligand>
</feature>
<feature type="binding site" evidence="16 17">
    <location>
        <position position="275"/>
    </location>
    <ligand>
        <name>[2Fe-2S] cluster</name>
        <dbReference type="ChEBI" id="CHEBI:190135"/>
    </ligand>
</feature>
<evidence type="ECO:0000259" key="18">
    <source>
        <dbReference type="PROSITE" id="PS51918"/>
    </source>
</evidence>
<evidence type="ECO:0000256" key="7">
    <source>
        <dbReference type="ARBA" id="ARBA00022691"/>
    </source>
</evidence>
<evidence type="ECO:0000256" key="16">
    <source>
        <dbReference type="HAMAP-Rule" id="MF_01694"/>
    </source>
</evidence>
<dbReference type="PANTHER" id="PTHR22976">
    <property type="entry name" value="BIOTIN SYNTHASE"/>
    <property type="match status" value="1"/>
</dbReference>
<comment type="catalytic activity">
    <reaction evidence="13 16">
        <text>(4R,5S)-dethiobiotin + (sulfur carrier)-SH + 2 reduced [2Fe-2S]-[ferredoxin] + 2 S-adenosyl-L-methionine = (sulfur carrier)-H + biotin + 2 5'-deoxyadenosine + 2 L-methionine + 2 oxidized [2Fe-2S]-[ferredoxin]</text>
        <dbReference type="Rhea" id="RHEA:22060"/>
        <dbReference type="Rhea" id="RHEA-COMP:10000"/>
        <dbReference type="Rhea" id="RHEA-COMP:10001"/>
        <dbReference type="Rhea" id="RHEA-COMP:14737"/>
        <dbReference type="Rhea" id="RHEA-COMP:14739"/>
        <dbReference type="ChEBI" id="CHEBI:17319"/>
        <dbReference type="ChEBI" id="CHEBI:29917"/>
        <dbReference type="ChEBI" id="CHEBI:33737"/>
        <dbReference type="ChEBI" id="CHEBI:33738"/>
        <dbReference type="ChEBI" id="CHEBI:57586"/>
        <dbReference type="ChEBI" id="CHEBI:57844"/>
        <dbReference type="ChEBI" id="CHEBI:59789"/>
        <dbReference type="ChEBI" id="CHEBI:64428"/>
        <dbReference type="ChEBI" id="CHEBI:149473"/>
        <dbReference type="EC" id="2.8.1.6"/>
    </reaction>
</comment>
<comment type="subunit">
    <text evidence="3 16">Homodimer.</text>
</comment>
<gene>
    <name evidence="16" type="primary">bioB</name>
    <name evidence="19" type="ORF">SAMN02194393_04416</name>
</gene>
<reference evidence="20" key="1">
    <citation type="submission" date="2017-02" db="EMBL/GenBank/DDBJ databases">
        <authorList>
            <person name="Varghese N."/>
            <person name="Submissions S."/>
        </authorList>
    </citation>
    <scope>NUCLEOTIDE SEQUENCE [LARGE SCALE GENOMIC DNA]</scope>
    <source>
        <strain evidence="20">M1</strain>
    </source>
</reference>
<dbReference type="STRING" id="36842.SAMN02194393_04416"/>
<dbReference type="InterPro" id="IPR024177">
    <property type="entry name" value="Biotin_synthase"/>
</dbReference>
<feature type="binding site" evidence="16 17">
    <location>
        <position position="145"/>
    </location>
    <ligand>
        <name>[2Fe-2S] cluster</name>
        <dbReference type="ChEBI" id="CHEBI:190135"/>
    </ligand>
</feature>
<dbReference type="PANTHER" id="PTHR22976:SF2">
    <property type="entry name" value="BIOTIN SYNTHASE, MITOCHONDRIAL"/>
    <property type="match status" value="1"/>
</dbReference>
<comment type="pathway">
    <text evidence="1 16">Cofactor biosynthesis; biotin biosynthesis; biotin from 7,8-diaminononanoate: step 2/2.</text>
</comment>
<evidence type="ECO:0000256" key="10">
    <source>
        <dbReference type="ARBA" id="ARBA00022756"/>
    </source>
</evidence>
<dbReference type="PIRSF" id="PIRSF001619">
    <property type="entry name" value="Biotin_synth"/>
    <property type="match status" value="1"/>
</dbReference>
<dbReference type="SUPFAM" id="SSF102114">
    <property type="entry name" value="Radical SAM enzymes"/>
    <property type="match status" value="1"/>
</dbReference>
<keyword evidence="8 16" id="KW-0001">2Fe-2S</keyword>
<comment type="function">
    <text evidence="14 16">Catalyzes the conversion of dethiobiotin (DTB) to biotin by the insertion of a sulfur atom into dethiobiotin via a radical-based mechanism.</text>
</comment>
<organism evidence="19 20">
    <name type="scientific">Maledivibacter halophilus</name>
    <dbReference type="NCBI Taxonomy" id="36842"/>
    <lineage>
        <taxon>Bacteria</taxon>
        <taxon>Bacillati</taxon>
        <taxon>Bacillota</taxon>
        <taxon>Clostridia</taxon>
        <taxon>Peptostreptococcales</taxon>
        <taxon>Caminicellaceae</taxon>
        <taxon>Maledivibacter</taxon>
    </lineage>
</organism>
<evidence type="ECO:0000256" key="17">
    <source>
        <dbReference type="PIRSR" id="PIRSR001619-1"/>
    </source>
</evidence>
<dbReference type="GO" id="GO:0004076">
    <property type="term" value="F:biotin synthase activity"/>
    <property type="evidence" value="ECO:0007669"/>
    <property type="project" value="UniProtKB-UniRule"/>
</dbReference>
<dbReference type="UniPathway" id="UPA00078">
    <property type="reaction ID" value="UER00162"/>
</dbReference>
<dbReference type="InterPro" id="IPR013785">
    <property type="entry name" value="Aldolase_TIM"/>
</dbReference>
<keyword evidence="11 16" id="KW-0408">Iron</keyword>
<comment type="cofactor">
    <cofactor evidence="16">
        <name>[2Fe-2S] cluster</name>
        <dbReference type="ChEBI" id="CHEBI:190135"/>
    </cofactor>
    <text evidence="16">Binds 1 [2Fe-2S] cluster. The cluster is coordinated with 3 cysteines and 1 arginine.</text>
</comment>
<dbReference type="InterPro" id="IPR006638">
    <property type="entry name" value="Elp3/MiaA/NifB-like_rSAM"/>
</dbReference>
<dbReference type="SFLD" id="SFLDG01278">
    <property type="entry name" value="biotin_synthase_like"/>
    <property type="match status" value="1"/>
</dbReference>
<evidence type="ECO:0000256" key="12">
    <source>
        <dbReference type="ARBA" id="ARBA00023014"/>
    </source>
</evidence>
<dbReference type="SMART" id="SM00729">
    <property type="entry name" value="Elp3"/>
    <property type="match status" value="1"/>
</dbReference>
<keyword evidence="9 16" id="KW-0479">Metal-binding</keyword>
<dbReference type="RefSeq" id="WP_079494735.1">
    <property type="nucleotide sequence ID" value="NZ_FUZT01000013.1"/>
</dbReference>
<evidence type="ECO:0000256" key="6">
    <source>
        <dbReference type="ARBA" id="ARBA00022679"/>
    </source>
</evidence>
<dbReference type="InterPro" id="IPR007197">
    <property type="entry name" value="rSAM"/>
</dbReference>
<evidence type="ECO:0000256" key="13">
    <source>
        <dbReference type="ARBA" id="ARBA00051157"/>
    </source>
</evidence>
<dbReference type="SFLD" id="SFLDS00029">
    <property type="entry name" value="Radical_SAM"/>
    <property type="match status" value="1"/>
</dbReference>
<dbReference type="PROSITE" id="PS51918">
    <property type="entry name" value="RADICAL_SAM"/>
    <property type="match status" value="1"/>
</dbReference>
<evidence type="ECO:0000313" key="19">
    <source>
        <dbReference type="EMBL" id="SKC85673.1"/>
    </source>
</evidence>
<keyword evidence="7 16" id="KW-0949">S-adenosyl-L-methionine</keyword>
<evidence type="ECO:0000256" key="8">
    <source>
        <dbReference type="ARBA" id="ARBA00022714"/>
    </source>
</evidence>
<evidence type="ECO:0000256" key="3">
    <source>
        <dbReference type="ARBA" id="ARBA00011738"/>
    </source>
</evidence>
<dbReference type="EC" id="2.8.1.6" evidence="4 16"/>
<feature type="binding site" evidence="16 17">
    <location>
        <position position="113"/>
    </location>
    <ligand>
        <name>[2Fe-2S] cluster</name>
        <dbReference type="ChEBI" id="CHEBI:190135"/>
    </ligand>
</feature>
<dbReference type="InterPro" id="IPR002684">
    <property type="entry name" value="Biotin_synth/BioAB"/>
</dbReference>
<keyword evidence="12 16" id="KW-0411">Iron-sulfur</keyword>
<evidence type="ECO:0000256" key="9">
    <source>
        <dbReference type="ARBA" id="ARBA00022723"/>
    </source>
</evidence>
<dbReference type="Gene3D" id="3.20.20.70">
    <property type="entry name" value="Aldolase class I"/>
    <property type="match status" value="1"/>
</dbReference>
<sequence>MKNLILEVAERILSGGNIKMEEALELINIDENNTEVLKALFEGANSIRKKFAGNKADLCTILNTKSGKCSEDCKFCAQSIHYKTGVDEYELLDYNKILERAKEMEQEGAHRFSLVTSGKRISGKDFNKIVDIYKRLNRDTNLKLCASHGIISYEQAVKLKEVGVSMYHHNIEACKDYYSKICTTHTYEDRIKTIENLLNAELEICCGGIIGMGEGNTERIKMAFEIKSLGVKSIPLNVLNPVEGTPLENRIPLSPNEILKTMALFRYIIPDCYLRYAGGRMALKEKQNIGFKAGVNAALVGNYLTTIGNKIVDDKRMIICEGFEI</sequence>
<keyword evidence="6 16" id="KW-0808">Transferase</keyword>
<dbReference type="EMBL" id="FUZT01000013">
    <property type="protein sequence ID" value="SKC85673.1"/>
    <property type="molecule type" value="Genomic_DNA"/>
</dbReference>
<feature type="domain" description="Radical SAM core" evidence="18">
    <location>
        <begin position="51"/>
        <end position="280"/>
    </location>
</feature>
<proteinExistence type="inferred from homology"/>
<dbReference type="GO" id="GO:0009102">
    <property type="term" value="P:biotin biosynthetic process"/>
    <property type="evidence" value="ECO:0007669"/>
    <property type="project" value="UniProtKB-UniRule"/>
</dbReference>
<accession>A0A1T5MC58</accession>
<dbReference type="GO" id="GO:0051537">
    <property type="term" value="F:2 iron, 2 sulfur cluster binding"/>
    <property type="evidence" value="ECO:0007669"/>
    <property type="project" value="UniProtKB-KW"/>
</dbReference>
<comment type="cofactor">
    <cofactor evidence="17">
        <name>[2Fe-2S] cluster</name>
        <dbReference type="ChEBI" id="CHEBI:190135"/>
    </cofactor>
    <text evidence="17">Binds 1 [2Fe-2S] cluster. The cluster is coordinated with 3 cysteines and 1 arginine.</text>
</comment>
<feature type="binding site" evidence="16 17">
    <location>
        <position position="69"/>
    </location>
    <ligand>
        <name>[4Fe-4S] cluster</name>
        <dbReference type="ChEBI" id="CHEBI:49883"/>
        <note>4Fe-4S-S-AdoMet</note>
    </ligand>
</feature>
<dbReference type="OrthoDB" id="9786826at2"/>
<dbReference type="AlphaFoldDB" id="A0A1T5MC58"/>
<evidence type="ECO:0000256" key="2">
    <source>
        <dbReference type="ARBA" id="ARBA00010765"/>
    </source>
</evidence>
<comment type="similarity">
    <text evidence="2 16">Belongs to the radical SAM superfamily. Biotin synthase family.</text>
</comment>
<keyword evidence="10 16" id="KW-0093">Biotin biosynthesis</keyword>
<protein>
    <recommendedName>
        <fullName evidence="15 16">Biotin synthase</fullName>
        <ecNumber evidence="4 16">2.8.1.6</ecNumber>
    </recommendedName>
</protein>